<sequence>MTDLIQKIENTDWGNIAEEMHQHGYAVIPRFLSHQECENLKNHYEQPGAYRKKVIMERYRFGAGEYKYFNYPLPDIIQNIRTHVYSYLSPIANTWFKVLNIDKQFPSTHQELLAECHSVNQEKATPLILKYGKGGFNTLHQDLYGDVYFPIQMVLMLSQPGEDFSGGEFVLTQQIPRAQSKAIVLTPQKGDIIIFTTNFKPEKGSKGYYRVNMKHGVSEVKSGSRFTLGIIFHDALN</sequence>
<evidence type="ECO:0000313" key="1">
    <source>
        <dbReference type="EMBL" id="OOH96699.1"/>
    </source>
</evidence>
<dbReference type="Gene3D" id="2.60.120.620">
    <property type="entry name" value="q2cbj1_9rhob like domain"/>
    <property type="match status" value="1"/>
</dbReference>
<dbReference type="RefSeq" id="WP_070904657.1">
    <property type="nucleotide sequence ID" value="NZ_CP016378.1"/>
</dbReference>
<proteinExistence type="predicted"/>
<protein>
    <submittedName>
        <fullName evidence="1">Prolyl 4-hydroxylase subunit alpha</fullName>
    </submittedName>
</protein>
<dbReference type="eggNOG" id="COG3826">
    <property type="taxonomic scope" value="Bacteria"/>
</dbReference>
<dbReference type="OrthoDB" id="9781972at2"/>
<dbReference type="Proteomes" id="UP000188947">
    <property type="component" value="Unassembled WGS sequence"/>
</dbReference>
<dbReference type="STRING" id="238.BBD35_16745"/>
<dbReference type="AlphaFoldDB" id="A0A1T3F914"/>
<comment type="caution">
    <text evidence="1">The sequence shown here is derived from an EMBL/GenBank/DDBJ whole genome shotgun (WGS) entry which is preliminary data.</text>
</comment>
<accession>A0A1T3F914</accession>
<dbReference type="InterPro" id="IPR018655">
    <property type="entry name" value="DUF2086"/>
</dbReference>
<dbReference type="Pfam" id="PF09859">
    <property type="entry name" value="Oxygenase-NA"/>
    <property type="match status" value="1"/>
</dbReference>
<reference evidence="1 2" key="1">
    <citation type="submission" date="2016-11" db="EMBL/GenBank/DDBJ databases">
        <title>Genome sequence and comparative genomic analysis of clinical strain Elizabethkingia meningoseptica 61421 PRCM.</title>
        <authorList>
            <person name="Wang M."/>
            <person name="Hu S."/>
            <person name="Cao L."/>
            <person name="Jiang T."/>
            <person name="Zhou Y."/>
            <person name="Ming D."/>
        </authorList>
    </citation>
    <scope>NUCLEOTIDE SEQUENCE [LARGE SCALE GENOMIC DNA]</scope>
    <source>
        <strain evidence="1 2">61421 PRCM</strain>
    </source>
</reference>
<dbReference type="EMBL" id="MPOG01000007">
    <property type="protein sequence ID" value="OOH96699.1"/>
    <property type="molecule type" value="Genomic_DNA"/>
</dbReference>
<evidence type="ECO:0000313" key="2">
    <source>
        <dbReference type="Proteomes" id="UP000188947"/>
    </source>
</evidence>
<organism evidence="1 2">
    <name type="scientific">Elizabethkingia meningoseptica</name>
    <name type="common">Chryseobacterium meningosepticum</name>
    <dbReference type="NCBI Taxonomy" id="238"/>
    <lineage>
        <taxon>Bacteria</taxon>
        <taxon>Pseudomonadati</taxon>
        <taxon>Bacteroidota</taxon>
        <taxon>Flavobacteriia</taxon>
        <taxon>Flavobacteriales</taxon>
        <taxon>Weeksellaceae</taxon>
        <taxon>Elizabethkingia</taxon>
    </lineage>
</organism>
<gene>
    <name evidence="1" type="ORF">BMF97_05365</name>
</gene>
<keyword evidence="2" id="KW-1185">Reference proteome</keyword>
<dbReference type="SUPFAM" id="SSF51197">
    <property type="entry name" value="Clavaminate synthase-like"/>
    <property type="match status" value="1"/>
</dbReference>
<name>A0A1T3F914_ELIME</name>